<evidence type="ECO:0000313" key="2">
    <source>
        <dbReference type="Proteomes" id="UP001250858"/>
    </source>
</evidence>
<sequence>MLEHMEWVADVDREEARPPHLPDLTAVDLRTLRFMEDPELVAAVERLLWQPGELADAWPEGALTEDDGNRVAH</sequence>
<proteinExistence type="predicted"/>
<gene>
    <name evidence="1" type="ORF">RGF97_09865</name>
</gene>
<organism evidence="1 2">
    <name type="scientific">Streptomyces roseicoloratus</name>
    <dbReference type="NCBI Taxonomy" id="2508722"/>
    <lineage>
        <taxon>Bacteria</taxon>
        <taxon>Bacillati</taxon>
        <taxon>Actinomycetota</taxon>
        <taxon>Actinomycetes</taxon>
        <taxon>Kitasatosporales</taxon>
        <taxon>Streptomycetaceae</taxon>
        <taxon>Streptomyces</taxon>
    </lineage>
</organism>
<name>A0ABY9RSF3_9ACTN</name>
<dbReference type="EMBL" id="CP133762">
    <property type="protein sequence ID" value="WMX45101.1"/>
    <property type="molecule type" value="Genomic_DNA"/>
</dbReference>
<protein>
    <recommendedName>
        <fullName evidence="3">FXSXX-COOH protein</fullName>
    </recommendedName>
</protein>
<evidence type="ECO:0008006" key="3">
    <source>
        <dbReference type="Google" id="ProtNLM"/>
    </source>
</evidence>
<evidence type="ECO:0000313" key="1">
    <source>
        <dbReference type="EMBL" id="WMX45101.1"/>
    </source>
</evidence>
<reference evidence="1 2" key="1">
    <citation type="submission" date="2023-09" db="EMBL/GenBank/DDBJ databases">
        <title>Complete genome of Streptomyces roseicoloratus T14.</title>
        <authorList>
            <person name="Bashizi T."/>
            <person name="Kim M.-J."/>
            <person name="Lee G."/>
            <person name="Tagele S.B."/>
            <person name="Shin J.-H."/>
        </authorList>
    </citation>
    <scope>NUCLEOTIDE SEQUENCE [LARGE SCALE GENOMIC DNA]</scope>
    <source>
        <strain evidence="1 2">T14</strain>
    </source>
</reference>
<keyword evidence="2" id="KW-1185">Reference proteome</keyword>
<dbReference type="Proteomes" id="UP001250858">
    <property type="component" value="Chromosome"/>
</dbReference>
<dbReference type="RefSeq" id="WP_128978122.1">
    <property type="nucleotide sequence ID" value="NZ_CP133762.1"/>
</dbReference>
<accession>A0ABY9RSF3</accession>